<dbReference type="EMBL" id="CAEKDK010000004">
    <property type="protein sequence ID" value="CAB4277671.1"/>
    <property type="molecule type" value="Genomic_DNA"/>
</dbReference>
<name>A0A6J5UNI2_PRUAR</name>
<reference evidence="1 2" key="1">
    <citation type="submission" date="2020-05" db="EMBL/GenBank/DDBJ databases">
        <authorList>
            <person name="Campoy J."/>
            <person name="Schneeberger K."/>
            <person name="Spophaly S."/>
        </authorList>
    </citation>
    <scope>NUCLEOTIDE SEQUENCE [LARGE SCALE GENOMIC DNA]</scope>
    <source>
        <strain evidence="1">PruArmRojPasFocal</strain>
    </source>
</reference>
<sequence>MVTRAKSGIHKPNPKYAHTSISLSFTDNIVEPTCFTQANKVREWGLAVTDEFNALQKGWYLGFRASHISMNVLPNKWVFRLKRNSDGSIQRYKA</sequence>
<accession>A0A6J5UNI2</accession>
<gene>
    <name evidence="1" type="ORF">CURHAP_LOCUS27513</name>
</gene>
<protein>
    <submittedName>
        <fullName evidence="1">Uncharacterized protein</fullName>
    </submittedName>
</protein>
<evidence type="ECO:0000313" key="1">
    <source>
        <dbReference type="EMBL" id="CAB4277671.1"/>
    </source>
</evidence>
<proteinExistence type="predicted"/>
<dbReference type="Proteomes" id="UP000507222">
    <property type="component" value="Unassembled WGS sequence"/>
</dbReference>
<organism evidence="1 2">
    <name type="scientific">Prunus armeniaca</name>
    <name type="common">Apricot</name>
    <name type="synonym">Armeniaca vulgaris</name>
    <dbReference type="NCBI Taxonomy" id="36596"/>
    <lineage>
        <taxon>Eukaryota</taxon>
        <taxon>Viridiplantae</taxon>
        <taxon>Streptophyta</taxon>
        <taxon>Embryophyta</taxon>
        <taxon>Tracheophyta</taxon>
        <taxon>Spermatophyta</taxon>
        <taxon>Magnoliopsida</taxon>
        <taxon>eudicotyledons</taxon>
        <taxon>Gunneridae</taxon>
        <taxon>Pentapetalae</taxon>
        <taxon>rosids</taxon>
        <taxon>fabids</taxon>
        <taxon>Rosales</taxon>
        <taxon>Rosaceae</taxon>
        <taxon>Amygdaloideae</taxon>
        <taxon>Amygdaleae</taxon>
        <taxon>Prunus</taxon>
    </lineage>
</organism>
<dbReference type="AlphaFoldDB" id="A0A6J5UNI2"/>
<evidence type="ECO:0000313" key="2">
    <source>
        <dbReference type="Proteomes" id="UP000507222"/>
    </source>
</evidence>